<accession>A0A916SBT4</accession>
<proteinExistence type="predicted"/>
<reference evidence="1" key="2">
    <citation type="submission" date="2020-09" db="EMBL/GenBank/DDBJ databases">
        <authorList>
            <person name="Sun Q."/>
            <person name="Zhou Y."/>
        </authorList>
    </citation>
    <scope>NUCLEOTIDE SEQUENCE</scope>
    <source>
        <strain evidence="1">CGMCC 1.12408</strain>
    </source>
</reference>
<protein>
    <submittedName>
        <fullName evidence="1">Uncharacterized protein</fullName>
    </submittedName>
</protein>
<keyword evidence="2" id="KW-1185">Reference proteome</keyword>
<sequence>MKLYPIISIIFGLLFTFSVSTYGNDAPENEKTDSSHPKQSLTLKEAAALAHKEAQKWNKDAKLYIGLSVDKDESQTGLDGKRKYWNIQFGIPGKRDWYLVTIQNGKVGETAHVPDELDAMSESYFISNVEDIQYDTPELLTKAQKLAEIYPGDIFAKGFNFGFTKDPHKNIPLVLVIGWDKSRKNMIYLSFHAKTGKLENRLVREQYRN</sequence>
<dbReference type="Proteomes" id="UP000613512">
    <property type="component" value="Unassembled WGS sequence"/>
</dbReference>
<dbReference type="EMBL" id="BMEY01000026">
    <property type="protein sequence ID" value="GGA90119.1"/>
    <property type="molecule type" value="Genomic_DNA"/>
</dbReference>
<reference evidence="1" key="1">
    <citation type="journal article" date="2014" name="Int. J. Syst. Evol. Microbiol.">
        <title>Complete genome sequence of Corynebacterium casei LMG S-19264T (=DSM 44701T), isolated from a smear-ripened cheese.</title>
        <authorList>
            <consortium name="US DOE Joint Genome Institute (JGI-PGF)"/>
            <person name="Walter F."/>
            <person name="Albersmeier A."/>
            <person name="Kalinowski J."/>
            <person name="Ruckert C."/>
        </authorList>
    </citation>
    <scope>NUCLEOTIDE SEQUENCE</scope>
    <source>
        <strain evidence="1">CGMCC 1.12408</strain>
    </source>
</reference>
<name>A0A916SBT4_9BACI</name>
<comment type="caution">
    <text evidence="1">The sequence shown here is derived from an EMBL/GenBank/DDBJ whole genome shotgun (WGS) entry which is preliminary data.</text>
</comment>
<organism evidence="1 2">
    <name type="scientific">Ornithinibacillus halotolerans</name>
    <dbReference type="NCBI Taxonomy" id="1274357"/>
    <lineage>
        <taxon>Bacteria</taxon>
        <taxon>Bacillati</taxon>
        <taxon>Bacillota</taxon>
        <taxon>Bacilli</taxon>
        <taxon>Bacillales</taxon>
        <taxon>Bacillaceae</taxon>
        <taxon>Ornithinibacillus</taxon>
    </lineage>
</organism>
<gene>
    <name evidence="1" type="ORF">GCM10008025_35890</name>
</gene>
<evidence type="ECO:0000313" key="1">
    <source>
        <dbReference type="EMBL" id="GGA90119.1"/>
    </source>
</evidence>
<dbReference type="AlphaFoldDB" id="A0A916SBT4"/>
<dbReference type="RefSeq" id="WP_188386059.1">
    <property type="nucleotide sequence ID" value="NZ_BMEY01000026.1"/>
</dbReference>
<evidence type="ECO:0000313" key="2">
    <source>
        <dbReference type="Proteomes" id="UP000613512"/>
    </source>
</evidence>